<feature type="compositionally biased region" description="Basic and acidic residues" evidence="1">
    <location>
        <begin position="32"/>
        <end position="46"/>
    </location>
</feature>
<proteinExistence type="predicted"/>
<accession>A0A5M8PEC0</accession>
<evidence type="ECO:0000313" key="2">
    <source>
        <dbReference type="EMBL" id="KAA6407697.1"/>
    </source>
</evidence>
<dbReference type="EMBL" id="VXIT01000016">
    <property type="protein sequence ID" value="KAA6407697.1"/>
    <property type="molecule type" value="Genomic_DNA"/>
</dbReference>
<organism evidence="2 3">
    <name type="scientific">Lasallia pustulata</name>
    <dbReference type="NCBI Taxonomy" id="136370"/>
    <lineage>
        <taxon>Eukaryota</taxon>
        <taxon>Fungi</taxon>
        <taxon>Dikarya</taxon>
        <taxon>Ascomycota</taxon>
        <taxon>Pezizomycotina</taxon>
        <taxon>Lecanoromycetes</taxon>
        <taxon>OSLEUM clade</taxon>
        <taxon>Umbilicariomycetidae</taxon>
        <taxon>Umbilicariales</taxon>
        <taxon>Umbilicariaceae</taxon>
        <taxon>Lasallia</taxon>
    </lineage>
</organism>
<reference evidence="2 3" key="1">
    <citation type="submission" date="2019-09" db="EMBL/GenBank/DDBJ databases">
        <title>The hologenome of the rock-dwelling lichen Lasallia pustulata.</title>
        <authorList>
            <person name="Greshake Tzovaras B."/>
            <person name="Segers F."/>
            <person name="Bicker A."/>
            <person name="Dal Grande F."/>
            <person name="Otte J."/>
            <person name="Hankeln T."/>
            <person name="Schmitt I."/>
            <person name="Ebersberger I."/>
        </authorList>
    </citation>
    <scope>NUCLEOTIDE SEQUENCE [LARGE SCALE GENOMIC DNA]</scope>
    <source>
        <strain evidence="2">A1-1</strain>
    </source>
</reference>
<evidence type="ECO:0000256" key="1">
    <source>
        <dbReference type="SAM" id="MobiDB-lite"/>
    </source>
</evidence>
<dbReference type="AlphaFoldDB" id="A0A5M8PEC0"/>
<feature type="region of interest" description="Disordered" evidence="1">
    <location>
        <begin position="1"/>
        <end position="96"/>
    </location>
</feature>
<feature type="compositionally biased region" description="Low complexity" evidence="1">
    <location>
        <begin position="74"/>
        <end position="93"/>
    </location>
</feature>
<sequence length="382" mass="42735">MAGRMKLLGEPMSIHGHAAGEENQNMNGQDSEMIRGTRQGEGRSELESVGVSSSTDPPEGTTSPRPLLPNEAVSSRIPATARSSTTTSSLVTSKHPGSHSLLFDLPQELLDIIVSNSLIPHNGIGRDCDYYYMHGTTMSGKPFACTPKMPTLSQTNQKLRFLTLLASFRGAKMDLIHGSVAKTVEFLHGLPAPVRSSIHGLNIRYNRDHPVDYMSFHVLCGILDSMTALKVLKLTVPTHFVPSRGRIPGLSLYPRLRNNLFWGKEVLVGNKRSKWSPRSDLDWSTVPTASWVLDLLSVTAAGFTEFEIETSPGADGLKLANFLNVHMLEDQATRRYLIELLQKQLEERRRRRTFIWELLAILEHVFFEEMAIVWFAWLDFLP</sequence>
<protein>
    <submittedName>
        <fullName evidence="2">Uncharacterized protein</fullName>
    </submittedName>
</protein>
<name>A0A5M8PEC0_9LECA</name>
<gene>
    <name evidence="2" type="ORF">FRX48_08535</name>
</gene>
<evidence type="ECO:0000313" key="3">
    <source>
        <dbReference type="Proteomes" id="UP000324767"/>
    </source>
</evidence>
<feature type="compositionally biased region" description="Polar residues" evidence="1">
    <location>
        <begin position="50"/>
        <end position="64"/>
    </location>
</feature>
<dbReference type="Proteomes" id="UP000324767">
    <property type="component" value="Unassembled WGS sequence"/>
</dbReference>
<comment type="caution">
    <text evidence="2">The sequence shown here is derived from an EMBL/GenBank/DDBJ whole genome shotgun (WGS) entry which is preliminary data.</text>
</comment>